<accession>A0A9W4CWF8</accession>
<dbReference type="Proteomes" id="UP000683417">
    <property type="component" value="Unassembled WGS sequence"/>
</dbReference>
<proteinExistence type="predicted"/>
<feature type="region of interest" description="Disordered" evidence="2">
    <location>
        <begin position="1"/>
        <end position="52"/>
    </location>
</feature>
<organism evidence="3 4">
    <name type="scientific">Blumeria graminis f. sp. triticale</name>
    <dbReference type="NCBI Taxonomy" id="1689686"/>
    <lineage>
        <taxon>Eukaryota</taxon>
        <taxon>Fungi</taxon>
        <taxon>Dikarya</taxon>
        <taxon>Ascomycota</taxon>
        <taxon>Pezizomycotina</taxon>
        <taxon>Leotiomycetes</taxon>
        <taxon>Erysiphales</taxon>
        <taxon>Erysiphaceae</taxon>
        <taxon>Blumeria</taxon>
    </lineage>
</organism>
<evidence type="ECO:0000313" key="4">
    <source>
        <dbReference type="Proteomes" id="UP000683417"/>
    </source>
</evidence>
<comment type="caution">
    <text evidence="3">The sequence shown here is derived from an EMBL/GenBank/DDBJ whole genome shotgun (WGS) entry which is preliminary data.</text>
</comment>
<feature type="compositionally biased region" description="Polar residues" evidence="2">
    <location>
        <begin position="40"/>
        <end position="52"/>
    </location>
</feature>
<protein>
    <submittedName>
        <fullName evidence="3">BgTH12-03949</fullName>
    </submittedName>
</protein>
<sequence length="446" mass="50402">MRIALDQENMASVQNQMPISKSLGRNIRGLHPKTPHNRYPKTSFQNPLQDENQTTIFGKKFGKYNDNENAENNGKNSALFDKDVFATPIGPRTRAPLGAKTTNAKAKVLQTPSALAPPKEEHEFPQMPSKVQIFKNVTHVNINNLEIEGKEKPLREREVEYCPPKPKDLPYQSDTFPDNCIDYSNIHTKNILRDLQKSHLSHIIDESGRSKLEQENAKSYQEDIKEVDEAILRMMEEEWTVNDRFENTVLSEKKVPQGQLTNFVAGGQIGPFSSGTGLCTLSARRAAAILSCTPTSEDRPCQRKSKLPTPTPSFLSKYYPKSNCHSKKHINSGKTYPETRHIRSAVISKSTIGYSKGREVPLNLHKPRDTQRNSNRSVSCLSIGSDTTVTPERFELESELRDPYFLEIFKTGEEEVESGLLGEFPDHHIMDEDDECFIILPSQDTS</sequence>
<dbReference type="EMBL" id="CAJHIT010000002">
    <property type="protein sequence ID" value="CAD6499843.1"/>
    <property type="molecule type" value="Genomic_DNA"/>
</dbReference>
<feature type="compositionally biased region" description="Basic residues" evidence="2">
    <location>
        <begin position="28"/>
        <end position="39"/>
    </location>
</feature>
<feature type="compositionally biased region" description="Polar residues" evidence="2">
    <location>
        <begin position="9"/>
        <end position="19"/>
    </location>
</feature>
<name>A0A9W4CWF8_BLUGR</name>
<dbReference type="AlphaFoldDB" id="A0A9W4CWF8"/>
<feature type="coiled-coil region" evidence="1">
    <location>
        <begin position="210"/>
        <end position="237"/>
    </location>
</feature>
<gene>
    <name evidence="3" type="ORF">BGTH12_LOCUS1201</name>
</gene>
<evidence type="ECO:0000256" key="1">
    <source>
        <dbReference type="SAM" id="Coils"/>
    </source>
</evidence>
<reference evidence="3" key="1">
    <citation type="submission" date="2020-10" db="EMBL/GenBank/DDBJ databases">
        <authorList>
            <person name="Muller C M."/>
        </authorList>
    </citation>
    <scope>NUCLEOTIDE SEQUENCE</scope>
    <source>
        <strain evidence="3">THUN-12</strain>
    </source>
</reference>
<evidence type="ECO:0000313" key="3">
    <source>
        <dbReference type="EMBL" id="CAD6499843.1"/>
    </source>
</evidence>
<evidence type="ECO:0000256" key="2">
    <source>
        <dbReference type="SAM" id="MobiDB-lite"/>
    </source>
</evidence>
<keyword evidence="1" id="KW-0175">Coiled coil</keyword>